<evidence type="ECO:0000313" key="2">
    <source>
        <dbReference type="EMBL" id="VAX23951.1"/>
    </source>
</evidence>
<dbReference type="NCBIfam" id="TIGR04183">
    <property type="entry name" value="Por_Secre_tail"/>
    <property type="match status" value="1"/>
</dbReference>
<organism evidence="2">
    <name type="scientific">hydrothermal vent metagenome</name>
    <dbReference type="NCBI Taxonomy" id="652676"/>
    <lineage>
        <taxon>unclassified sequences</taxon>
        <taxon>metagenomes</taxon>
        <taxon>ecological metagenomes</taxon>
    </lineage>
</organism>
<feature type="domain" description="Fibronectin type-III" evidence="1">
    <location>
        <begin position="365"/>
        <end position="458"/>
    </location>
</feature>
<dbReference type="AlphaFoldDB" id="A0A3B1CBC6"/>
<feature type="domain" description="Fibronectin type-III" evidence="1">
    <location>
        <begin position="650"/>
        <end position="745"/>
    </location>
</feature>
<dbReference type="PANTHER" id="PTHR24099">
    <property type="entry name" value="E3 UBIQUITIN-PROTEIN LIGASE TRIM36-RELATED"/>
    <property type="match status" value="1"/>
</dbReference>
<dbReference type="PANTHER" id="PTHR24099:SF11">
    <property type="entry name" value="FIBRONECTIN TYPE III DOMAIN-CONTAINING 3BA-RELATED"/>
    <property type="match status" value="1"/>
</dbReference>
<dbReference type="SUPFAM" id="SSF49265">
    <property type="entry name" value="Fibronectin type III"/>
    <property type="match status" value="5"/>
</dbReference>
<dbReference type="EMBL" id="UOGD01000262">
    <property type="protein sequence ID" value="VAX23951.1"/>
    <property type="molecule type" value="Genomic_DNA"/>
</dbReference>
<feature type="domain" description="Fibronectin type-III" evidence="1">
    <location>
        <begin position="938"/>
        <end position="1031"/>
    </location>
</feature>
<name>A0A3B1CBC6_9ZZZZ</name>
<proteinExistence type="predicted"/>
<dbReference type="Gene3D" id="2.60.40.10">
    <property type="entry name" value="Immunoglobulins"/>
    <property type="match status" value="9"/>
</dbReference>
<dbReference type="Gene3D" id="2.60.40.4070">
    <property type="match status" value="1"/>
</dbReference>
<dbReference type="InterPro" id="IPR003961">
    <property type="entry name" value="FN3_dom"/>
</dbReference>
<accession>A0A3B1CBC6</accession>
<gene>
    <name evidence="2" type="ORF">MNBD_IGNAVI01-1220</name>
</gene>
<dbReference type="Pfam" id="PF18962">
    <property type="entry name" value="Por_Secre_tail"/>
    <property type="match status" value="1"/>
</dbReference>
<sequence>MVKNIKNRTHKLLLGTFLVCIIMSANLIGQTISGRFEVIHDSDSNYIGKIQVKLQEGSAVMGNAVIRYKFNPNRLTIPDSLEEGKDFKIYNFQNGNYVSSVSHPSDEVVSINIAKLFGDDISITNQYMDVAEITFSVKDPKESNEFQSDIIQFFPPLSSEMWGIGDWVVTQGGKSFEFVNLVSPADGAKDLSTTVTLKWNKVDGAEKYNLQVSKDEVFTDLVYNNTEIADTAKRLTLDYNTKYFWRVSYSNSDGTSPFSGKYNFTTVQVLPSVVLISPDNGASNLPATVTLKWNKVEEANKYNLQVSKDEAFTDLVYNNTEIADTAKRLTLDYNTKYFWRVRYSNSNGTSPFSGKYNFTTMQAVPKVVLKSPANDSTIIGTAVTLKWKSVSNKDFYQLQVSKDSDFSDILISLDNLQSNEIEITDLEIGYDYYWRVRVSRNNVLGEYSNVYKFSTFSDVPKVVLRSPVNDSTINGTSVWLKWKSVSGRDYYQMQLATDDNFTNIVKFLDTLHINEILVDNLIKGETYYWRARASKYNVFGEYSNTSRFYTAYGDTTKPVLLTPANNEMDVNTSLTFKWEKIDTANYYQLEIAEDDNFDDLFYLNEDVSENKITVNDFEKGTRYYWRVRFASKGGNSMYSNVYTFETLAGTPTIPTLITPLNNSVDLGAELTFGWKNEGVADHFKIEIYRDSGVQSLFFSQDSVHSTSITINNFGQGKQYFWRVRSTNKNGNSGYSDLYKFRTRIGEPSILTLIEPMNSAVGLDNSIRFQWNPIDSAEYYNLEIAEDSDFRNIHFEISNISASEITVSNLDEGAQYYWRVKSHNKLGSITISNIFNFSTHVGLPDLPVALSPANNAKNVDTQVSFSWESTINTEFYHLEIATDKNFKNLFYSEDTLTVNRIKLKSIGEGRKYYWRVRALNNYGNSNFSDENKFTVKVNKPSNLAAKVGEDEFIKLSWKDNSKVEKRFIIERKIKKGDASEQFVAIDTLYSNETDYEDYSIIDDETYVYRVYSENNIASSDYSNTTELKFLAGEYNDPNIPDEFNLSQNYPNPFNPSTKINYSLKEISNVGIKIYNILGEVVETLVNDVQNAGKYTLEWNAANYSSGIYIYVMNAESNESDERFQASNKMILVK</sequence>
<reference evidence="2" key="1">
    <citation type="submission" date="2018-06" db="EMBL/GenBank/DDBJ databases">
        <authorList>
            <person name="Zhirakovskaya E."/>
        </authorList>
    </citation>
    <scope>NUCLEOTIDE SEQUENCE</scope>
</reference>
<dbReference type="InterPro" id="IPR050617">
    <property type="entry name" value="E3_ligase_FN3/SPRY"/>
</dbReference>
<feature type="domain" description="Fibronectin type-III" evidence="1">
    <location>
        <begin position="845"/>
        <end position="937"/>
    </location>
</feature>
<feature type="domain" description="Fibronectin type-III" evidence="1">
    <location>
        <begin position="557"/>
        <end position="649"/>
    </location>
</feature>
<dbReference type="InterPro" id="IPR013783">
    <property type="entry name" value="Ig-like_fold"/>
</dbReference>
<feature type="domain" description="Fibronectin type-III" evidence="1">
    <location>
        <begin position="270"/>
        <end position="363"/>
    </location>
</feature>
<dbReference type="InterPro" id="IPR036116">
    <property type="entry name" value="FN3_sf"/>
</dbReference>
<dbReference type="InterPro" id="IPR026444">
    <property type="entry name" value="Secre_tail"/>
</dbReference>
<dbReference type="SMART" id="SM00060">
    <property type="entry name" value="FN3"/>
    <property type="match status" value="9"/>
</dbReference>
<dbReference type="PROSITE" id="PS50853">
    <property type="entry name" value="FN3"/>
    <property type="match status" value="7"/>
</dbReference>
<dbReference type="Pfam" id="PF00041">
    <property type="entry name" value="fn3"/>
    <property type="match status" value="1"/>
</dbReference>
<evidence type="ECO:0000259" key="1">
    <source>
        <dbReference type="PROSITE" id="PS50853"/>
    </source>
</evidence>
<protein>
    <recommendedName>
        <fullName evidence="1">Fibronectin type-III domain-containing protein</fullName>
    </recommendedName>
</protein>
<dbReference type="CDD" id="cd00063">
    <property type="entry name" value="FN3"/>
    <property type="match status" value="6"/>
</dbReference>
<feature type="domain" description="Fibronectin type-III" evidence="1">
    <location>
        <begin position="746"/>
        <end position="841"/>
    </location>
</feature>